<protein>
    <recommendedName>
        <fullName evidence="3">SPOR domain-containing protein</fullName>
    </recommendedName>
</protein>
<dbReference type="STRING" id="1653476.THC_0321"/>
<dbReference type="KEGG" id="cthi:THC_0321"/>
<keyword evidence="2" id="KW-1133">Transmembrane helix</keyword>
<dbReference type="GO" id="GO:0042834">
    <property type="term" value="F:peptidoglycan binding"/>
    <property type="evidence" value="ECO:0007669"/>
    <property type="project" value="InterPro"/>
</dbReference>
<organism evidence="4 5">
    <name type="scientific">Caldimicrobium thiodismutans</name>
    <dbReference type="NCBI Taxonomy" id="1653476"/>
    <lineage>
        <taxon>Bacteria</taxon>
        <taxon>Pseudomonadati</taxon>
        <taxon>Thermodesulfobacteriota</taxon>
        <taxon>Thermodesulfobacteria</taxon>
        <taxon>Thermodesulfobacteriales</taxon>
        <taxon>Thermodesulfobacteriaceae</taxon>
        <taxon>Caldimicrobium</taxon>
    </lineage>
</organism>
<gene>
    <name evidence="4" type="ORF">THC_0321</name>
</gene>
<dbReference type="SUPFAM" id="SSF110997">
    <property type="entry name" value="Sporulation related repeat"/>
    <property type="match status" value="1"/>
</dbReference>
<evidence type="ECO:0000313" key="5">
    <source>
        <dbReference type="Proteomes" id="UP000068196"/>
    </source>
</evidence>
<dbReference type="GO" id="GO:0032506">
    <property type="term" value="P:cytokinetic process"/>
    <property type="evidence" value="ECO:0007669"/>
    <property type="project" value="TreeGrafter"/>
</dbReference>
<evidence type="ECO:0000256" key="1">
    <source>
        <dbReference type="SAM" id="MobiDB-lite"/>
    </source>
</evidence>
<feature type="transmembrane region" description="Helical" evidence="2">
    <location>
        <begin position="12"/>
        <end position="36"/>
    </location>
</feature>
<dbReference type="EMBL" id="AP014945">
    <property type="protein sequence ID" value="BAU22719.1"/>
    <property type="molecule type" value="Genomic_DNA"/>
</dbReference>
<dbReference type="GO" id="GO:0032153">
    <property type="term" value="C:cell division site"/>
    <property type="evidence" value="ECO:0007669"/>
    <property type="project" value="TreeGrafter"/>
</dbReference>
<dbReference type="AlphaFoldDB" id="A0A0U5AWF3"/>
<evidence type="ECO:0000313" key="4">
    <source>
        <dbReference type="EMBL" id="BAU22719.1"/>
    </source>
</evidence>
<name>A0A0U5AWF3_9BACT</name>
<feature type="region of interest" description="Disordered" evidence="1">
    <location>
        <begin position="97"/>
        <end position="148"/>
    </location>
</feature>
<keyword evidence="2" id="KW-0812">Transmembrane</keyword>
<feature type="domain" description="SPOR" evidence="3">
    <location>
        <begin position="159"/>
        <end position="238"/>
    </location>
</feature>
<accession>A0A0U5AWF3</accession>
<dbReference type="Proteomes" id="UP000068196">
    <property type="component" value="Chromosome"/>
</dbReference>
<evidence type="ECO:0000256" key="2">
    <source>
        <dbReference type="SAM" id="Phobius"/>
    </source>
</evidence>
<reference evidence="4 5" key="1">
    <citation type="journal article" date="2016" name="Int. J. Syst. Evol. Microbiol.">
        <title>Caldimicrobium thiodismutans sp. nov., a sulfur-disproportionating bacterium isolated from a hot spring, and emended description of the genus Caldimicrobium.</title>
        <authorList>
            <person name="Kojima H."/>
            <person name="Umezawa K."/>
            <person name="Fukui M."/>
        </authorList>
    </citation>
    <scope>NUCLEOTIDE SEQUENCE [LARGE SCALE GENOMIC DNA]</scope>
    <source>
        <strain evidence="4 5">TF1</strain>
    </source>
</reference>
<keyword evidence="5" id="KW-1185">Reference proteome</keyword>
<proteinExistence type="predicted"/>
<dbReference type="RefSeq" id="WP_068512370.1">
    <property type="nucleotide sequence ID" value="NZ_AP014945.1"/>
</dbReference>
<dbReference type="Pfam" id="PF05036">
    <property type="entry name" value="SPOR"/>
    <property type="match status" value="1"/>
</dbReference>
<dbReference type="PROSITE" id="PS51724">
    <property type="entry name" value="SPOR"/>
    <property type="match status" value="1"/>
</dbReference>
<dbReference type="GO" id="GO:0030428">
    <property type="term" value="C:cell septum"/>
    <property type="evidence" value="ECO:0007669"/>
    <property type="project" value="TreeGrafter"/>
</dbReference>
<dbReference type="InterPro" id="IPR052521">
    <property type="entry name" value="Cell_div_SPOR-domain"/>
</dbReference>
<dbReference type="OrthoDB" id="9799527at2"/>
<dbReference type="Gene3D" id="3.30.70.1070">
    <property type="entry name" value="Sporulation related repeat"/>
    <property type="match status" value="1"/>
</dbReference>
<evidence type="ECO:0000259" key="3">
    <source>
        <dbReference type="PROSITE" id="PS51724"/>
    </source>
</evidence>
<dbReference type="PANTHER" id="PTHR38687:SF1">
    <property type="entry name" value="CELL DIVISION PROTEIN DEDD"/>
    <property type="match status" value="1"/>
</dbReference>
<keyword evidence="2" id="KW-0472">Membrane</keyword>
<sequence length="240" mass="26831">MEEKKVKFELSKISLIFVILFGLCLLIWTFILGVWVGTKIGGKQSTEEIALEQKVSPHPSPVVNATNMTQEAQKETKKTENETQMNQTVNQTIAQVKEEKKEIAPQPAEKKPEVKKEVTPSRKEVHKEVSQKPEKQSAPTESPKYAKKEVAHLAEKIKEQSSGKFSIQVGAFSQREKALSVVEKAKKLGYSAEIKETTSEGKTLYKVLVGRYGDRPTADKALKEIQGKLGIEKPFVVELP</sequence>
<reference evidence="5" key="2">
    <citation type="journal article" date="2016" name="Int. J. Syst. Evol. Microbiol.">
        <title>Caldimicrobium thiodismutans sp. nov., a sulfur-disproportionating bacterium isolated from a hot spring.</title>
        <authorList>
            <person name="Kojima H."/>
            <person name="Umezawa K."/>
            <person name="Fukui M."/>
        </authorList>
    </citation>
    <scope>NUCLEOTIDE SEQUENCE [LARGE SCALE GENOMIC DNA]</scope>
    <source>
        <strain evidence="5">TF1</strain>
    </source>
</reference>
<feature type="compositionally biased region" description="Basic and acidic residues" evidence="1">
    <location>
        <begin position="97"/>
        <end position="135"/>
    </location>
</feature>
<dbReference type="PANTHER" id="PTHR38687">
    <property type="entry name" value="CELL DIVISION PROTEIN DEDD-RELATED"/>
    <property type="match status" value="1"/>
</dbReference>
<dbReference type="InterPro" id="IPR036680">
    <property type="entry name" value="SPOR-like_sf"/>
</dbReference>
<dbReference type="InterPro" id="IPR007730">
    <property type="entry name" value="SPOR-like_dom"/>
</dbReference>